<dbReference type="InterPro" id="IPR008969">
    <property type="entry name" value="CarboxyPept-like_regulatory"/>
</dbReference>
<evidence type="ECO:0000256" key="8">
    <source>
        <dbReference type="SAM" id="SignalP"/>
    </source>
</evidence>
<protein>
    <submittedName>
        <fullName evidence="10">TonB-dependent receptor</fullName>
    </submittedName>
</protein>
<dbReference type="AlphaFoldDB" id="A0A5D3FV00"/>
<dbReference type="InterPro" id="IPR036942">
    <property type="entry name" value="Beta-barrel_TonB_sf"/>
</dbReference>
<keyword evidence="4 7" id="KW-0812">Transmembrane</keyword>
<dbReference type="RefSeq" id="WP_148730271.1">
    <property type="nucleotide sequence ID" value="NZ_VKLW01000006.1"/>
</dbReference>
<evidence type="ECO:0000313" key="11">
    <source>
        <dbReference type="Proteomes" id="UP000324383"/>
    </source>
</evidence>
<dbReference type="Gene3D" id="2.60.40.1120">
    <property type="entry name" value="Carboxypeptidase-like, regulatory domain"/>
    <property type="match status" value="1"/>
</dbReference>
<keyword evidence="6 7" id="KW-0998">Cell outer membrane</keyword>
<evidence type="ECO:0000256" key="4">
    <source>
        <dbReference type="ARBA" id="ARBA00022692"/>
    </source>
</evidence>
<dbReference type="SUPFAM" id="SSF49464">
    <property type="entry name" value="Carboxypeptidase regulatory domain-like"/>
    <property type="match status" value="1"/>
</dbReference>
<dbReference type="Gene3D" id="2.170.130.10">
    <property type="entry name" value="TonB-dependent receptor, plug domain"/>
    <property type="match status" value="1"/>
</dbReference>
<dbReference type="InterPro" id="IPR037066">
    <property type="entry name" value="Plug_dom_sf"/>
</dbReference>
<dbReference type="Pfam" id="PF07715">
    <property type="entry name" value="Plug"/>
    <property type="match status" value="1"/>
</dbReference>
<evidence type="ECO:0000256" key="7">
    <source>
        <dbReference type="PROSITE-ProRule" id="PRU01360"/>
    </source>
</evidence>
<evidence type="ECO:0000256" key="3">
    <source>
        <dbReference type="ARBA" id="ARBA00022452"/>
    </source>
</evidence>
<dbReference type="SUPFAM" id="SSF56935">
    <property type="entry name" value="Porins"/>
    <property type="match status" value="1"/>
</dbReference>
<keyword evidence="3 7" id="KW-1134">Transmembrane beta strand</keyword>
<dbReference type="GO" id="GO:0009279">
    <property type="term" value="C:cell outer membrane"/>
    <property type="evidence" value="ECO:0007669"/>
    <property type="project" value="UniProtKB-SubCell"/>
</dbReference>
<evidence type="ECO:0000256" key="2">
    <source>
        <dbReference type="ARBA" id="ARBA00022448"/>
    </source>
</evidence>
<keyword evidence="5 7" id="KW-0472">Membrane</keyword>
<evidence type="ECO:0000256" key="5">
    <source>
        <dbReference type="ARBA" id="ARBA00023136"/>
    </source>
</evidence>
<dbReference type="InterPro" id="IPR012910">
    <property type="entry name" value="Plug_dom"/>
</dbReference>
<dbReference type="InterPro" id="IPR018247">
    <property type="entry name" value="EF_Hand_1_Ca_BS"/>
</dbReference>
<organism evidence="10 11">
    <name type="scientific">Bacteroides pyogenes</name>
    <dbReference type="NCBI Taxonomy" id="310300"/>
    <lineage>
        <taxon>Bacteria</taxon>
        <taxon>Pseudomonadati</taxon>
        <taxon>Bacteroidota</taxon>
        <taxon>Bacteroidia</taxon>
        <taxon>Bacteroidales</taxon>
        <taxon>Bacteroidaceae</taxon>
        <taxon>Bacteroides</taxon>
    </lineage>
</organism>
<dbReference type="Proteomes" id="UP000324383">
    <property type="component" value="Unassembled WGS sequence"/>
</dbReference>
<dbReference type="PROSITE" id="PS52016">
    <property type="entry name" value="TONB_DEPENDENT_REC_3"/>
    <property type="match status" value="1"/>
</dbReference>
<sequence>MRITTFLLFFCTFCSFAGTAHSQSSKVTIKKSNVSLLEVLNEIENQTNYLFIYSNDVDVTRPVSLNADRKSVASVLSALFKKDDVHYVLEGTHIVLTKRKVADDSRSIQETAQAEPVKGVVLDRNGEPIIGASVAVKGGTVGTITDLDGKFSLEVPQKTILIISYIGYKTQEIVVGKERKITVRLEEDSQALDEVIVVGYGTSTKRALIASVSTVDAKQMEDIPVANMTQGLAGRSRGLIVVGNGGGVNKIQNISIRGGATPLVVIDGVIRDYNDFVTMSPEDVENLSILKDASATAVYGSRATNGILQITTKQGASGKPQIEYNFNQSYSQPAIWADKLNSWERAEYANIARENDGLEALYQPDAIQKMKDGTDLLNYGNTDWRKLVLKDWAPQTKHSIRMIGGTEANKYYVSLGHIDQKSLFRNSNVNYMKRTNFRLSQTSFITSIGLRTTATLDGYMQKVVNPYTSTASGYYHIFSHIQNKNPLTPGVNKNGLPYNTSDNPVAETASDGGYQLERKNAINGNLALEWNLPWVKGLKARANGNYRYYHETHKNWRKDPATYDWESEIPQYANTPKLDYSTKVEKTWNLQYFLEYSNTFKKHSVTALGGYECTYSSGEFYSAGRENYIFPIDQLWIGPSGTQINSGNEWESGRAGWIAQLKYNYDNRYFWEAALRYDGSDNFPKNRRWGTFFSTSLGWVVSDEAFMESLREKHIIDLLKLRGSYGQVGLDNWGNSSNPYYLGRFEYLNSYNLNNKAWVVNGKYVPGFSEGAIPSPDITWFTTHQWNLGFDFGSLNNRLYGGLDYFYYQTSGFLYAPDPLKVGYTAPLGMNLPRVSTDGELRRAGFEFQLGWKDNIGKVKYDVSANFTTYNTMWNRQPAEATTALLNPYTRSTQEYGYYGSMYTSQGYYKDANDVYNSPKFPGSYNLTAGDIKYKDVNGDGQINESDYLRLGKSSSPRGNYGINLKADYKGWSFSVLFQGATPFDMYAGDALRMSSGQAAGGMSVIYDFQKDFWTKDNPNAKFPRLMSSAGLNGGNNYKYSDFWLINGAYFRLKDFKIGYDFKHSLLRSVTWLSRANVAITGQNIFTISEVTKYGLDPENSSMENYGYPNERAFAISINLGF</sequence>
<dbReference type="Gene3D" id="2.40.170.20">
    <property type="entry name" value="TonB-dependent receptor, beta-barrel domain"/>
    <property type="match status" value="1"/>
</dbReference>
<keyword evidence="11" id="KW-1185">Reference proteome</keyword>
<dbReference type="Pfam" id="PF13715">
    <property type="entry name" value="CarbopepD_reg_2"/>
    <property type="match status" value="1"/>
</dbReference>
<comment type="subcellular location">
    <subcellularLocation>
        <location evidence="1 7">Cell outer membrane</location>
        <topology evidence="1 7">Multi-pass membrane protein</topology>
    </subcellularLocation>
</comment>
<dbReference type="FunFam" id="2.60.40.1120:FF:000003">
    <property type="entry name" value="Outer membrane protein Omp121"/>
    <property type="match status" value="1"/>
</dbReference>
<feature type="signal peptide" evidence="8">
    <location>
        <begin position="1"/>
        <end position="22"/>
    </location>
</feature>
<dbReference type="NCBIfam" id="TIGR04056">
    <property type="entry name" value="OMP_RagA_SusC"/>
    <property type="match status" value="1"/>
</dbReference>
<name>A0A5D3FV00_9BACE</name>
<evidence type="ECO:0000313" key="10">
    <source>
        <dbReference type="EMBL" id="TYK34634.1"/>
    </source>
</evidence>
<comment type="caution">
    <text evidence="10">The sequence shown here is derived from an EMBL/GenBank/DDBJ whole genome shotgun (WGS) entry which is preliminary data.</text>
</comment>
<evidence type="ECO:0000256" key="6">
    <source>
        <dbReference type="ARBA" id="ARBA00023237"/>
    </source>
</evidence>
<keyword evidence="2 7" id="KW-0813">Transport</keyword>
<feature type="chain" id="PRO_5030116519" evidence="8">
    <location>
        <begin position="23"/>
        <end position="1122"/>
    </location>
</feature>
<dbReference type="InterPro" id="IPR039426">
    <property type="entry name" value="TonB-dep_rcpt-like"/>
</dbReference>
<proteinExistence type="inferred from homology"/>
<dbReference type="PROSITE" id="PS00018">
    <property type="entry name" value="EF_HAND_1"/>
    <property type="match status" value="1"/>
</dbReference>
<accession>A0A5D3FV00</accession>
<evidence type="ECO:0000259" key="9">
    <source>
        <dbReference type="Pfam" id="PF07715"/>
    </source>
</evidence>
<dbReference type="InterPro" id="IPR023996">
    <property type="entry name" value="TonB-dep_OMP_SusC/RagA"/>
</dbReference>
<comment type="similarity">
    <text evidence="7">Belongs to the TonB-dependent receptor family.</text>
</comment>
<dbReference type="NCBIfam" id="TIGR04057">
    <property type="entry name" value="SusC_RagA_signa"/>
    <property type="match status" value="1"/>
</dbReference>
<evidence type="ECO:0000256" key="1">
    <source>
        <dbReference type="ARBA" id="ARBA00004571"/>
    </source>
</evidence>
<feature type="domain" description="TonB-dependent receptor plug" evidence="9">
    <location>
        <begin position="205"/>
        <end position="307"/>
    </location>
</feature>
<dbReference type="InterPro" id="IPR023997">
    <property type="entry name" value="TonB-dep_OMP_SusC/RagA_CS"/>
</dbReference>
<keyword evidence="8" id="KW-0732">Signal</keyword>
<reference evidence="10 11" key="1">
    <citation type="submission" date="2019-07" db="EMBL/GenBank/DDBJ databases">
        <title>Draft Genome Sequences of Bacteroides pyogenes Strains Isolated from the Uterus Holstein Dairy Cows with Metritis.</title>
        <authorList>
            <person name="Cunha F."/>
            <person name="Galvao K.N."/>
            <person name="Jeon S.J."/>
            <person name="Jeong K.C."/>
        </authorList>
    </citation>
    <scope>NUCLEOTIDE SEQUENCE [LARGE SCALE GENOMIC DNA]</scope>
    <source>
        <strain evidence="10 11">KG-31</strain>
    </source>
</reference>
<keyword evidence="10" id="KW-0675">Receptor</keyword>
<dbReference type="EMBL" id="VKLW01000006">
    <property type="protein sequence ID" value="TYK34634.1"/>
    <property type="molecule type" value="Genomic_DNA"/>
</dbReference>
<gene>
    <name evidence="10" type="ORF">FNJ60_03865</name>
</gene>